<evidence type="ECO:0000313" key="2">
    <source>
        <dbReference type="Proteomes" id="UP001375240"/>
    </source>
</evidence>
<accession>A0AAV9UBJ5</accession>
<organism evidence="1 2">
    <name type="scientific">Orbilia brochopaga</name>
    <dbReference type="NCBI Taxonomy" id="3140254"/>
    <lineage>
        <taxon>Eukaryota</taxon>
        <taxon>Fungi</taxon>
        <taxon>Dikarya</taxon>
        <taxon>Ascomycota</taxon>
        <taxon>Pezizomycotina</taxon>
        <taxon>Orbiliomycetes</taxon>
        <taxon>Orbiliales</taxon>
        <taxon>Orbiliaceae</taxon>
        <taxon>Orbilia</taxon>
    </lineage>
</organism>
<name>A0AAV9UBJ5_9PEZI</name>
<evidence type="ECO:0000313" key="1">
    <source>
        <dbReference type="EMBL" id="KAK6338006.1"/>
    </source>
</evidence>
<sequence length="362" mass="41374">MSYFSAPDMNSLFEGSHGEPSGSLVTYPGDVDNNIDPMLPGSRVFMGENSVPNLIMNPGAPAAITISAASNGVKDDPPLTREEYRDSCFEYYKQLIKNPEGSTQLGCGSCGRKSQDIGDDESGLEFRLDELREDEDLILCRSCYEDYFPRLKPCQFHPVFKDQPQGMIRVLALRSTRNGELREWQEESYPISRCGHKDKTSCKCPRDRLGVSHLRWLPPRVPIVWPLWLPEKTLDAYGGFPCIACSEIHVISKAHSDKTYKQSEFVDHIAGLIGRFICDRCDKMDPDQKNSWTKTSRNRKSIPECLFGRKECLQTHLKRPLHQDLTQDQIENSIKQNRPDDVLKRAWGIWNSTKRVWNDRSQ</sequence>
<protein>
    <submittedName>
        <fullName evidence="1">Uncharacterized protein</fullName>
    </submittedName>
</protein>
<reference evidence="1 2" key="1">
    <citation type="submission" date="2019-10" db="EMBL/GenBank/DDBJ databases">
        <authorList>
            <person name="Palmer J.M."/>
        </authorList>
    </citation>
    <scope>NUCLEOTIDE SEQUENCE [LARGE SCALE GENOMIC DNA]</scope>
    <source>
        <strain evidence="1 2">TWF696</strain>
    </source>
</reference>
<dbReference type="Proteomes" id="UP001375240">
    <property type="component" value="Unassembled WGS sequence"/>
</dbReference>
<gene>
    <name evidence="1" type="ORF">TWF696_001477</name>
</gene>
<comment type="caution">
    <text evidence="1">The sequence shown here is derived from an EMBL/GenBank/DDBJ whole genome shotgun (WGS) entry which is preliminary data.</text>
</comment>
<dbReference type="EMBL" id="JAVHNQ010000010">
    <property type="protein sequence ID" value="KAK6338006.1"/>
    <property type="molecule type" value="Genomic_DNA"/>
</dbReference>
<keyword evidence="2" id="KW-1185">Reference proteome</keyword>
<proteinExistence type="predicted"/>
<dbReference type="AlphaFoldDB" id="A0AAV9UBJ5"/>